<evidence type="ECO:0000313" key="2">
    <source>
        <dbReference type="Proteomes" id="UP000001075"/>
    </source>
</evidence>
<dbReference type="AlphaFoldDB" id="G3H9R8"/>
<accession>G3H9R8</accession>
<sequence length="51" mass="6001">MTCKFQLQGSTPRLLSEPRECKPVRDPRPNTTCSHLRHRCSWVDLSLQFPF</sequence>
<dbReference type="EMBL" id="JH000237">
    <property type="protein sequence ID" value="EGV94962.1"/>
    <property type="molecule type" value="Genomic_DNA"/>
</dbReference>
<dbReference type="Proteomes" id="UP000001075">
    <property type="component" value="Unassembled WGS sequence"/>
</dbReference>
<protein>
    <submittedName>
        <fullName evidence="1">Uncharacterized protein</fullName>
    </submittedName>
</protein>
<name>G3H9R8_CRIGR</name>
<dbReference type="InParanoid" id="G3H9R8"/>
<evidence type="ECO:0000313" key="1">
    <source>
        <dbReference type="EMBL" id="EGV94962.1"/>
    </source>
</evidence>
<gene>
    <name evidence="1" type="ORF">I79_007148</name>
</gene>
<organism evidence="1 2">
    <name type="scientific">Cricetulus griseus</name>
    <name type="common">Chinese hamster</name>
    <name type="synonym">Cricetulus barabensis griseus</name>
    <dbReference type="NCBI Taxonomy" id="10029"/>
    <lineage>
        <taxon>Eukaryota</taxon>
        <taxon>Metazoa</taxon>
        <taxon>Chordata</taxon>
        <taxon>Craniata</taxon>
        <taxon>Vertebrata</taxon>
        <taxon>Euteleostomi</taxon>
        <taxon>Mammalia</taxon>
        <taxon>Eutheria</taxon>
        <taxon>Euarchontoglires</taxon>
        <taxon>Glires</taxon>
        <taxon>Rodentia</taxon>
        <taxon>Myomorpha</taxon>
        <taxon>Muroidea</taxon>
        <taxon>Cricetidae</taxon>
        <taxon>Cricetinae</taxon>
        <taxon>Cricetulus</taxon>
    </lineage>
</organism>
<proteinExistence type="predicted"/>
<reference evidence="2" key="1">
    <citation type="journal article" date="2011" name="Nat. Biotechnol.">
        <title>The genomic sequence of the Chinese hamster ovary (CHO)-K1 cell line.</title>
        <authorList>
            <person name="Xu X."/>
            <person name="Nagarajan H."/>
            <person name="Lewis N.E."/>
            <person name="Pan S."/>
            <person name="Cai Z."/>
            <person name="Liu X."/>
            <person name="Chen W."/>
            <person name="Xie M."/>
            <person name="Wang W."/>
            <person name="Hammond S."/>
            <person name="Andersen M.R."/>
            <person name="Neff N."/>
            <person name="Passarelli B."/>
            <person name="Koh W."/>
            <person name="Fan H.C."/>
            <person name="Wang J."/>
            <person name="Gui Y."/>
            <person name="Lee K.H."/>
            <person name="Betenbaugh M.J."/>
            <person name="Quake S.R."/>
            <person name="Famili I."/>
            <person name="Palsson B.O."/>
            <person name="Wang J."/>
        </authorList>
    </citation>
    <scope>NUCLEOTIDE SEQUENCE [LARGE SCALE GENOMIC DNA]</scope>
    <source>
        <strain evidence="2">CHO K1 cell line</strain>
    </source>
</reference>